<evidence type="ECO:0000313" key="3">
    <source>
        <dbReference type="EnsemblMetazoa" id="Aqu2.1.35941_001"/>
    </source>
</evidence>
<evidence type="ECO:0000313" key="4">
    <source>
        <dbReference type="Proteomes" id="UP000007879"/>
    </source>
</evidence>
<dbReference type="AlphaFoldDB" id="A0A1X7V7G6"/>
<dbReference type="OrthoDB" id="153872at2759"/>
<organism evidence="3">
    <name type="scientific">Amphimedon queenslandica</name>
    <name type="common">Sponge</name>
    <dbReference type="NCBI Taxonomy" id="400682"/>
    <lineage>
        <taxon>Eukaryota</taxon>
        <taxon>Metazoa</taxon>
        <taxon>Porifera</taxon>
        <taxon>Demospongiae</taxon>
        <taxon>Heteroscleromorpha</taxon>
        <taxon>Haplosclerida</taxon>
        <taxon>Niphatidae</taxon>
        <taxon>Amphimedon</taxon>
    </lineage>
</organism>
<dbReference type="STRING" id="400682.A0A1X7V7G6"/>
<dbReference type="GO" id="GO:0005685">
    <property type="term" value="C:U1 snRNP"/>
    <property type="evidence" value="ECO:0007669"/>
    <property type="project" value="InterPro"/>
</dbReference>
<proteinExistence type="inferred from homology"/>
<sequence>MSARDQMSKMLDQLMGQNRDGNDKNKERRFSDSDVCRPFLLGICINELFINTREEMGDCNKIHSIALKNEYERAQQRRDYHYEEEVLEYLQSFIKENERKIETNKKRIENVEEDTVQQKLAQEIHECAVLIGEKVTKSEALGSEGNIDESLLVLQQVEEIKLKKKKLEDEYHSHLPRHAQQQQKLRACEVCGAFLSMYDNDRRLADHFGGKLHMGFVQIREKMESLEEIIAKKKERLEKEREERKMRRSRSRSRERPLKDTEDGERNRDRDRDRERSRDRDRERSRDRDRDRSRDRDRNRSRDRDRDRDRSQRRSYSNQDRRERDRYNGSRGRSRSRSRERR</sequence>
<feature type="region of interest" description="Disordered" evidence="2">
    <location>
        <begin position="237"/>
        <end position="342"/>
    </location>
</feature>
<name>A0A1X7V7G6_AMPQE</name>
<reference evidence="3" key="2">
    <citation type="submission" date="2017-05" db="UniProtKB">
        <authorList>
            <consortium name="EnsemblMetazoa"/>
        </authorList>
    </citation>
    <scope>IDENTIFICATION</scope>
</reference>
<evidence type="ECO:0000256" key="2">
    <source>
        <dbReference type="SAM" id="MobiDB-lite"/>
    </source>
</evidence>
<dbReference type="PANTHER" id="PTHR12375">
    <property type="entry name" value="RNA-BINDING PROTEIN LUC7-RELATED"/>
    <property type="match status" value="1"/>
</dbReference>
<dbReference type="GO" id="GO:0006376">
    <property type="term" value="P:mRNA splice site recognition"/>
    <property type="evidence" value="ECO:0007669"/>
    <property type="project" value="InterPro"/>
</dbReference>
<feature type="compositionally biased region" description="Basic residues" evidence="2">
    <location>
        <begin position="332"/>
        <end position="342"/>
    </location>
</feature>
<dbReference type="EnsemblMetazoa" id="Aqu2.1.35941_001">
    <property type="protein sequence ID" value="Aqu2.1.35941_001"/>
    <property type="gene ID" value="Aqu2.1.35941"/>
</dbReference>
<protein>
    <submittedName>
        <fullName evidence="3">Uncharacterized protein</fullName>
    </submittedName>
</protein>
<dbReference type="OMA" id="CPHELFP"/>
<dbReference type="KEGG" id="aqu:100635350"/>
<keyword evidence="4" id="KW-1185">Reference proteome</keyword>
<dbReference type="Proteomes" id="UP000007879">
    <property type="component" value="Unassembled WGS sequence"/>
</dbReference>
<dbReference type="GO" id="GO:0003729">
    <property type="term" value="F:mRNA binding"/>
    <property type="evidence" value="ECO:0007669"/>
    <property type="project" value="InterPro"/>
</dbReference>
<feature type="compositionally biased region" description="Basic and acidic residues" evidence="2">
    <location>
        <begin position="319"/>
        <end position="328"/>
    </location>
</feature>
<comment type="similarity">
    <text evidence="1">Belongs to the Luc7 family.</text>
</comment>
<evidence type="ECO:0000256" key="1">
    <source>
        <dbReference type="ARBA" id="ARBA00005655"/>
    </source>
</evidence>
<dbReference type="eggNOG" id="KOG0796">
    <property type="taxonomic scope" value="Eukaryota"/>
</dbReference>
<dbReference type="Pfam" id="PF03194">
    <property type="entry name" value="LUC7"/>
    <property type="match status" value="1"/>
</dbReference>
<feature type="compositionally biased region" description="Basic and acidic residues" evidence="2">
    <location>
        <begin position="252"/>
        <end position="312"/>
    </location>
</feature>
<reference evidence="4" key="1">
    <citation type="journal article" date="2010" name="Nature">
        <title>The Amphimedon queenslandica genome and the evolution of animal complexity.</title>
        <authorList>
            <person name="Srivastava M."/>
            <person name="Simakov O."/>
            <person name="Chapman J."/>
            <person name="Fahey B."/>
            <person name="Gauthier M.E."/>
            <person name="Mitros T."/>
            <person name="Richards G.S."/>
            <person name="Conaco C."/>
            <person name="Dacre M."/>
            <person name="Hellsten U."/>
            <person name="Larroux C."/>
            <person name="Putnam N.H."/>
            <person name="Stanke M."/>
            <person name="Adamska M."/>
            <person name="Darling A."/>
            <person name="Degnan S.M."/>
            <person name="Oakley T.H."/>
            <person name="Plachetzki D.C."/>
            <person name="Zhai Y."/>
            <person name="Adamski M."/>
            <person name="Calcino A."/>
            <person name="Cummins S.F."/>
            <person name="Goodstein D.M."/>
            <person name="Harris C."/>
            <person name="Jackson D.J."/>
            <person name="Leys S.P."/>
            <person name="Shu S."/>
            <person name="Woodcroft B.J."/>
            <person name="Vervoort M."/>
            <person name="Kosik K.S."/>
            <person name="Manning G."/>
            <person name="Degnan B.M."/>
            <person name="Rokhsar D.S."/>
        </authorList>
    </citation>
    <scope>NUCLEOTIDE SEQUENCE [LARGE SCALE GENOMIC DNA]</scope>
</reference>
<dbReference type="InterPro" id="IPR004882">
    <property type="entry name" value="Luc7-rel"/>
</dbReference>
<dbReference type="EnsemblMetazoa" id="XM_003385428.3">
    <property type="protein sequence ID" value="XP_003385476.1"/>
    <property type="gene ID" value="LOC100635350"/>
</dbReference>
<gene>
    <name evidence="3" type="primary">100635350</name>
</gene>
<dbReference type="InParanoid" id="A0A1X7V7G6"/>
<accession>A0A1X7V7G6</accession>
<dbReference type="FunCoup" id="A0A1X7V7G6">
    <property type="interactions" value="770"/>
</dbReference>